<dbReference type="Pfam" id="PF01150">
    <property type="entry name" value="GDA1_CD39"/>
    <property type="match status" value="1"/>
</dbReference>
<keyword evidence="4" id="KW-0547">Nucleotide-binding</keyword>
<keyword evidence="7" id="KW-0812">Transmembrane</keyword>
<keyword evidence="7" id="KW-0472">Membrane</keyword>
<reference evidence="8 9" key="1">
    <citation type="submission" date="2019-07" db="EMBL/GenBank/DDBJ databases">
        <authorList>
            <person name="Friedrich A."/>
            <person name="Schacherer J."/>
        </authorList>
    </citation>
    <scope>NUCLEOTIDE SEQUENCE [LARGE SCALE GENOMIC DNA]</scope>
</reference>
<protein>
    <submittedName>
        <fullName evidence="8">DEBR0S6_04610g1_1</fullName>
    </submittedName>
</protein>
<proteinExistence type="inferred from homology"/>
<accession>A0A7D9H407</accession>
<dbReference type="InterPro" id="IPR000407">
    <property type="entry name" value="GDA1_CD39_NTPase"/>
</dbReference>
<evidence type="ECO:0000256" key="3">
    <source>
        <dbReference type="PIRSR" id="PIRSR600407-1"/>
    </source>
</evidence>
<keyword evidence="9" id="KW-1185">Reference proteome</keyword>
<sequence>MGQNYGIVVDAGSSGSRLQVFRWDDPSSTLASSKSSNELLNSVPQIEQKKEWGMRINPGLSAYANKPGKIWKKHLKPLVEFAAKIVPKEKQRDTPIFIQATAGMRLLPEKKRSAILKEVCNSVRKHSDFELDSCTDHVQVIDGETEGIYGWIALNYLKKKFDNFDNKKGIDSGSTFGFMDMGGASTQIAFVPSDKDERKKHIKELYMVRLRNIDGTKQEWPIFVSTWLGFGANEAHRRHLRNLIMTLPEGVNYDKDGDSTYDISDPCSQKGLTIQQELKGITYDIRGSGDYRQCLRTIYPLLLKHLPCKESSCLFNGVSAPKIDFTKDKFVGISEYWYTANDVFHMAGEYNFKEFEQSLQGFCESDWDSVEKKFEDGKYGPNMRLPLLKDSCFKASWIVNVLHEGFGLPRIGLEGNDDGDYNVKEDTSSLSSSSSSLSSSSFQSANSIDGADLSWTLGKILLYASSQVQAHSYAEQVGVYPSLNKIEELRSKKASEDTLQRDRESLFGIGPWWVIFVFMTSCIAAYFFIGNRLKSRNILLKYLRKSRNMLMKIKMRLIGKYHHLAGFSDEELDIHNNQLHYLEEGRYPSISNASFNSRGSTLRTRSTANLQELNKIDIPSSRIPANGYPRPKLPHSQSFSNFPLRTGTIGNDLMGKRLPRFASTIDK</sequence>
<keyword evidence="4" id="KW-0067">ATP-binding</keyword>
<organism evidence="8 9">
    <name type="scientific">Dekkera bruxellensis</name>
    <name type="common">Brettanomyces custersii</name>
    <dbReference type="NCBI Taxonomy" id="5007"/>
    <lineage>
        <taxon>Eukaryota</taxon>
        <taxon>Fungi</taxon>
        <taxon>Dikarya</taxon>
        <taxon>Ascomycota</taxon>
        <taxon>Saccharomycotina</taxon>
        <taxon>Pichiomycetes</taxon>
        <taxon>Pichiales</taxon>
        <taxon>Pichiaceae</taxon>
        <taxon>Brettanomyces</taxon>
    </lineage>
</organism>
<name>A0A7D9H407_DEKBR</name>
<feature type="binding site" evidence="4">
    <location>
        <begin position="183"/>
        <end position="187"/>
    </location>
    <ligand>
        <name>ATP</name>
        <dbReference type="ChEBI" id="CHEBI:30616"/>
    </ligand>
</feature>
<dbReference type="GO" id="GO:0017111">
    <property type="term" value="F:ribonucleoside triphosphate phosphatase activity"/>
    <property type="evidence" value="ECO:0007669"/>
    <property type="project" value="TreeGrafter"/>
</dbReference>
<evidence type="ECO:0000256" key="6">
    <source>
        <dbReference type="SAM" id="MobiDB-lite"/>
    </source>
</evidence>
<dbReference type="GO" id="GO:0004382">
    <property type="term" value="F:GDP phosphatase activity"/>
    <property type="evidence" value="ECO:0007669"/>
    <property type="project" value="TreeGrafter"/>
</dbReference>
<evidence type="ECO:0000256" key="7">
    <source>
        <dbReference type="SAM" id="Phobius"/>
    </source>
</evidence>
<feature type="active site" description="Proton acceptor" evidence="3">
    <location>
        <position position="146"/>
    </location>
</feature>
<gene>
    <name evidence="8" type="primary">YND1</name>
    <name evidence="8" type="ORF">DEBR0S6_04610G</name>
</gene>
<evidence type="ECO:0000313" key="9">
    <source>
        <dbReference type="Proteomes" id="UP000478008"/>
    </source>
</evidence>
<dbReference type="Gene3D" id="3.30.420.40">
    <property type="match status" value="1"/>
</dbReference>
<dbReference type="EMBL" id="CABFWN010000006">
    <property type="protein sequence ID" value="VUG19968.1"/>
    <property type="molecule type" value="Genomic_DNA"/>
</dbReference>
<comment type="similarity">
    <text evidence="1 5">Belongs to the GDA1/CD39 NTPase family.</text>
</comment>
<dbReference type="Proteomes" id="UP000478008">
    <property type="component" value="Unassembled WGS sequence"/>
</dbReference>
<evidence type="ECO:0000256" key="5">
    <source>
        <dbReference type="RuleBase" id="RU003833"/>
    </source>
</evidence>
<feature type="region of interest" description="Disordered" evidence="6">
    <location>
        <begin position="422"/>
        <end position="442"/>
    </location>
</feature>
<dbReference type="GO" id="GO:0006256">
    <property type="term" value="P:UDP catabolic process"/>
    <property type="evidence" value="ECO:0007669"/>
    <property type="project" value="TreeGrafter"/>
</dbReference>
<dbReference type="CDD" id="cd24039">
    <property type="entry name" value="ASKHA_NBD_YND1-like"/>
    <property type="match status" value="1"/>
</dbReference>
<dbReference type="GO" id="GO:0016020">
    <property type="term" value="C:membrane"/>
    <property type="evidence" value="ECO:0007669"/>
    <property type="project" value="TreeGrafter"/>
</dbReference>
<evidence type="ECO:0000256" key="2">
    <source>
        <dbReference type="ARBA" id="ARBA00022801"/>
    </source>
</evidence>
<evidence type="ECO:0000256" key="1">
    <source>
        <dbReference type="ARBA" id="ARBA00009283"/>
    </source>
</evidence>
<dbReference type="PANTHER" id="PTHR11782">
    <property type="entry name" value="ADENOSINE/GUANOSINE DIPHOSPHATASE"/>
    <property type="match status" value="1"/>
</dbReference>
<dbReference type="GO" id="GO:0005794">
    <property type="term" value="C:Golgi apparatus"/>
    <property type="evidence" value="ECO:0007669"/>
    <property type="project" value="TreeGrafter"/>
</dbReference>
<feature type="compositionally biased region" description="Low complexity" evidence="6">
    <location>
        <begin position="428"/>
        <end position="441"/>
    </location>
</feature>
<keyword evidence="7" id="KW-1133">Transmembrane helix</keyword>
<dbReference type="GO" id="GO:0005524">
    <property type="term" value="F:ATP binding"/>
    <property type="evidence" value="ECO:0007669"/>
    <property type="project" value="UniProtKB-KW"/>
</dbReference>
<feature type="transmembrane region" description="Helical" evidence="7">
    <location>
        <begin position="510"/>
        <end position="529"/>
    </location>
</feature>
<dbReference type="PANTHER" id="PTHR11782:SF121">
    <property type="entry name" value="NUCLEOSIDE-DIPHOSPHATASE MIG-23"/>
    <property type="match status" value="1"/>
</dbReference>
<dbReference type="Gene3D" id="3.30.420.150">
    <property type="entry name" value="Exopolyphosphatase. Domain 2"/>
    <property type="match status" value="1"/>
</dbReference>
<dbReference type="PROSITE" id="PS01238">
    <property type="entry name" value="GDA1_CD39_NTPASE"/>
    <property type="match status" value="1"/>
</dbReference>
<evidence type="ECO:0000313" key="8">
    <source>
        <dbReference type="EMBL" id="VUG19968.1"/>
    </source>
</evidence>
<dbReference type="GO" id="GO:0046036">
    <property type="term" value="P:CTP metabolic process"/>
    <property type="evidence" value="ECO:0007669"/>
    <property type="project" value="TreeGrafter"/>
</dbReference>
<evidence type="ECO:0000256" key="4">
    <source>
        <dbReference type="PIRSR" id="PIRSR600407-2"/>
    </source>
</evidence>
<dbReference type="AlphaFoldDB" id="A0A7D9H407"/>
<keyword evidence="2 5" id="KW-0378">Hydrolase</keyword>
<dbReference type="GO" id="GO:0045134">
    <property type="term" value="F:UDP phosphatase activity"/>
    <property type="evidence" value="ECO:0007669"/>
    <property type="project" value="TreeGrafter"/>
</dbReference>